<feature type="region of interest" description="Disordered" evidence="1">
    <location>
        <begin position="173"/>
        <end position="227"/>
    </location>
</feature>
<organism evidence="3 4">
    <name type="scientific">Cylindrotheca closterium</name>
    <dbReference type="NCBI Taxonomy" id="2856"/>
    <lineage>
        <taxon>Eukaryota</taxon>
        <taxon>Sar</taxon>
        <taxon>Stramenopiles</taxon>
        <taxon>Ochrophyta</taxon>
        <taxon>Bacillariophyta</taxon>
        <taxon>Bacillariophyceae</taxon>
        <taxon>Bacillariophycidae</taxon>
        <taxon>Bacillariales</taxon>
        <taxon>Bacillariaceae</taxon>
        <taxon>Cylindrotheca</taxon>
    </lineage>
</organism>
<gene>
    <name evidence="3" type="ORF">CYCCA115_LOCUS20487</name>
</gene>
<dbReference type="Proteomes" id="UP001295423">
    <property type="component" value="Unassembled WGS sequence"/>
</dbReference>
<keyword evidence="4" id="KW-1185">Reference proteome</keyword>
<evidence type="ECO:0000256" key="1">
    <source>
        <dbReference type="SAM" id="MobiDB-lite"/>
    </source>
</evidence>
<feature type="region of interest" description="Disordered" evidence="1">
    <location>
        <begin position="62"/>
        <end position="124"/>
    </location>
</feature>
<evidence type="ECO:0000313" key="4">
    <source>
        <dbReference type="Proteomes" id="UP001295423"/>
    </source>
</evidence>
<dbReference type="Pfam" id="PF07727">
    <property type="entry name" value="RVT_2"/>
    <property type="match status" value="1"/>
</dbReference>
<dbReference type="EMBL" id="CAKOGP040002170">
    <property type="protein sequence ID" value="CAJ1964131.1"/>
    <property type="molecule type" value="Genomic_DNA"/>
</dbReference>
<dbReference type="PANTHER" id="PTHR11439">
    <property type="entry name" value="GAG-POL-RELATED RETROTRANSPOSON"/>
    <property type="match status" value="1"/>
</dbReference>
<comment type="caution">
    <text evidence="3">The sequence shown here is derived from an EMBL/GenBank/DDBJ whole genome shotgun (WGS) entry which is preliminary data.</text>
</comment>
<dbReference type="PANTHER" id="PTHR11439:SF467">
    <property type="entry name" value="INTEGRASE CATALYTIC DOMAIN-CONTAINING PROTEIN"/>
    <property type="match status" value="1"/>
</dbReference>
<sequence length="812" mass="91303">MLTYQWRPGRPIDDDDVVVLPTPVDTTIIPAPIVHPLPNPGPNPFAVPVTAAPSGADVALLEAAQEAEETEQHENGSLGEDEQEAPQYGNQGAEDGENQGGIMEGNQGAEVNENQGAPLDENQGAEINENQGAPLDEIQGAETDHEAHDENDFDNFDLDNSLEPLEEGEEEIVFVEDSDSDSDTEDEINDRDTDEDELDTPKEEQRRRSQHLKTHTGGNYGFGKREKKKTEKGQGLSFLQIPFADLKIRLVFAQMSAKQGIKKYGKEAELKLIEEFKQLMEFNVFHGVKADSLTAEEKKMSANMINIIEEKVNRGHTPENPILRARSVMDGRVQRGLYSKEETASPTVSLDAFLLTSIIDVIENRDKAITDVKGAYLHAKMKDKVIMKITGPEVDIFCNIDKTLKEFVVEERGKRVLCVQLDKALYGCVQSALLWFELYSETLKGMGFTLNPYDLCVANGIFEGKQCTICWYVDDNKISHVNPKVVDDVIKKIESNFGPMSQTRGDKHDFLGMELKYKKGKLTIGMKKHILKAINTFDEDITRNAASPAKGYLFDVRPDAQKLDEKKADCFHSVVQSLLYVSRRCRLDIQTAIGFLCTRVDSPDEDDWAKLKRLLQYLRGTIDLVRTLGGEDIKRMKSWVDVSYGIHDDCKSHTGGCTSFGWGVLLTKCQKQKLNTKSSTEAEIVGVSDFLPNMIWARMFLGEQGHELMVNVLFQDNQSAIKIELNGKMSSGQKTKHMDNRYFWIKDRLKTEGIEVQYCPTAKMLADFFTKPLQGNLFRKFRDVVLGYKHIDSLFQTEESSSQERVGSHDEG</sequence>
<dbReference type="CDD" id="cd09272">
    <property type="entry name" value="RNase_HI_RT_Ty1"/>
    <property type="match status" value="1"/>
</dbReference>
<dbReference type="InterPro" id="IPR013103">
    <property type="entry name" value="RVT_2"/>
</dbReference>
<evidence type="ECO:0000259" key="2">
    <source>
        <dbReference type="Pfam" id="PF07727"/>
    </source>
</evidence>
<feature type="domain" description="Reverse transcriptase Ty1/copia-type" evidence="2">
    <location>
        <begin position="324"/>
        <end position="538"/>
    </location>
</feature>
<dbReference type="AlphaFoldDB" id="A0AAD2JM96"/>
<reference evidence="3" key="1">
    <citation type="submission" date="2023-08" db="EMBL/GenBank/DDBJ databases">
        <authorList>
            <person name="Audoor S."/>
            <person name="Bilcke G."/>
        </authorList>
    </citation>
    <scope>NUCLEOTIDE SEQUENCE</scope>
</reference>
<protein>
    <recommendedName>
        <fullName evidence="2">Reverse transcriptase Ty1/copia-type domain-containing protein</fullName>
    </recommendedName>
</protein>
<accession>A0AAD2JM96</accession>
<feature type="compositionally biased region" description="Acidic residues" evidence="1">
    <location>
        <begin position="173"/>
        <end position="198"/>
    </location>
</feature>
<evidence type="ECO:0000313" key="3">
    <source>
        <dbReference type="EMBL" id="CAJ1964131.1"/>
    </source>
</evidence>
<proteinExistence type="predicted"/>
<name>A0AAD2JM96_9STRA</name>